<feature type="transmembrane region" description="Helical" evidence="2">
    <location>
        <begin position="192"/>
        <end position="217"/>
    </location>
</feature>
<proteinExistence type="predicted"/>
<dbReference type="EMBL" id="JARJCN010000009">
    <property type="protein sequence ID" value="KAJ7097752.1"/>
    <property type="molecule type" value="Genomic_DNA"/>
</dbReference>
<comment type="caution">
    <text evidence="4">The sequence shown here is derived from an EMBL/GenBank/DDBJ whole genome shotgun (WGS) entry which is preliminary data.</text>
</comment>
<organism evidence="4 5">
    <name type="scientific">Mycena belliarum</name>
    <dbReference type="NCBI Taxonomy" id="1033014"/>
    <lineage>
        <taxon>Eukaryota</taxon>
        <taxon>Fungi</taxon>
        <taxon>Dikarya</taxon>
        <taxon>Basidiomycota</taxon>
        <taxon>Agaricomycotina</taxon>
        <taxon>Agaricomycetes</taxon>
        <taxon>Agaricomycetidae</taxon>
        <taxon>Agaricales</taxon>
        <taxon>Marasmiineae</taxon>
        <taxon>Mycenaceae</taxon>
        <taxon>Mycena</taxon>
    </lineage>
</organism>
<feature type="region of interest" description="Disordered" evidence="1">
    <location>
        <begin position="151"/>
        <end position="185"/>
    </location>
</feature>
<keyword evidence="2" id="KW-1133">Transmembrane helix</keyword>
<keyword evidence="2" id="KW-0812">Transmembrane</keyword>
<evidence type="ECO:0000313" key="5">
    <source>
        <dbReference type="Proteomes" id="UP001222325"/>
    </source>
</evidence>
<evidence type="ECO:0000256" key="1">
    <source>
        <dbReference type="SAM" id="MobiDB-lite"/>
    </source>
</evidence>
<keyword evidence="5" id="KW-1185">Reference proteome</keyword>
<feature type="region of interest" description="Disordered" evidence="1">
    <location>
        <begin position="226"/>
        <end position="257"/>
    </location>
</feature>
<dbReference type="AlphaFoldDB" id="A0AAD6UAW4"/>
<keyword evidence="3" id="KW-0732">Signal</keyword>
<feature type="compositionally biased region" description="Polar residues" evidence="1">
    <location>
        <begin position="230"/>
        <end position="254"/>
    </location>
</feature>
<gene>
    <name evidence="4" type="ORF">B0H15DRAFT_822510</name>
</gene>
<evidence type="ECO:0000313" key="4">
    <source>
        <dbReference type="EMBL" id="KAJ7097752.1"/>
    </source>
</evidence>
<reference evidence="4" key="1">
    <citation type="submission" date="2023-03" db="EMBL/GenBank/DDBJ databases">
        <title>Massive genome expansion in bonnet fungi (Mycena s.s.) driven by repeated elements and novel gene families across ecological guilds.</title>
        <authorList>
            <consortium name="Lawrence Berkeley National Laboratory"/>
            <person name="Harder C.B."/>
            <person name="Miyauchi S."/>
            <person name="Viragh M."/>
            <person name="Kuo A."/>
            <person name="Thoen E."/>
            <person name="Andreopoulos B."/>
            <person name="Lu D."/>
            <person name="Skrede I."/>
            <person name="Drula E."/>
            <person name="Henrissat B."/>
            <person name="Morin E."/>
            <person name="Kohler A."/>
            <person name="Barry K."/>
            <person name="LaButti K."/>
            <person name="Morin E."/>
            <person name="Salamov A."/>
            <person name="Lipzen A."/>
            <person name="Mereny Z."/>
            <person name="Hegedus B."/>
            <person name="Baldrian P."/>
            <person name="Stursova M."/>
            <person name="Weitz H."/>
            <person name="Taylor A."/>
            <person name="Grigoriev I.V."/>
            <person name="Nagy L.G."/>
            <person name="Martin F."/>
            <person name="Kauserud H."/>
        </authorList>
    </citation>
    <scope>NUCLEOTIDE SEQUENCE</scope>
    <source>
        <strain evidence="4">CBHHK173m</strain>
    </source>
</reference>
<sequence length="307" mass="32577">MKDLIIVASLAHLLLHVVAQTSNVTTCIPLYQWSLNSRLQTPCLVGAFLESVCEGPVEVNTLPEGNHYIGPSSSDATLCRCSTVTYSLISACAGCQNRTFRPWTEWAAACTQVEVGQFLQTIPAQVVVPSWAYLDVTKTDNIFNPILANQSLSQPPSSTSASTLAASSGTPLSSTPLTLPSTSTATHKNPNAGAIAGGVVGGLVFLVLVVLATLLFLRHRRRSSEEAGFTTRSSISTSPTQMQEGGRRSAQTITPFPYKEPFAKERSEGATLPGSPVMSAVHTTYDSPSVAPPALEVLHRYTGSAEV</sequence>
<evidence type="ECO:0000256" key="2">
    <source>
        <dbReference type="SAM" id="Phobius"/>
    </source>
</evidence>
<feature type="chain" id="PRO_5042044671" description="Transmembrane protein" evidence="3">
    <location>
        <begin position="20"/>
        <end position="307"/>
    </location>
</feature>
<name>A0AAD6UAW4_9AGAR</name>
<keyword evidence="2" id="KW-0472">Membrane</keyword>
<accession>A0AAD6UAW4</accession>
<evidence type="ECO:0008006" key="6">
    <source>
        <dbReference type="Google" id="ProtNLM"/>
    </source>
</evidence>
<evidence type="ECO:0000256" key="3">
    <source>
        <dbReference type="SAM" id="SignalP"/>
    </source>
</evidence>
<dbReference type="Gene3D" id="1.20.5.510">
    <property type="entry name" value="Single helix bin"/>
    <property type="match status" value="1"/>
</dbReference>
<dbReference type="Proteomes" id="UP001222325">
    <property type="component" value="Unassembled WGS sequence"/>
</dbReference>
<protein>
    <recommendedName>
        <fullName evidence="6">Transmembrane protein</fullName>
    </recommendedName>
</protein>
<feature type="signal peptide" evidence="3">
    <location>
        <begin position="1"/>
        <end position="19"/>
    </location>
</feature>